<keyword evidence="3" id="KW-1185">Reference proteome</keyword>
<keyword evidence="2" id="KW-0808">Transferase</keyword>
<reference evidence="2 3" key="1">
    <citation type="submission" date="2020-07" db="EMBL/GenBank/DDBJ databases">
        <title>Sequencing the genomes of 1000 actinobacteria strains.</title>
        <authorList>
            <person name="Klenk H.-P."/>
        </authorList>
    </citation>
    <scope>NUCLEOTIDE SEQUENCE [LARGE SCALE GENOMIC DNA]</scope>
    <source>
        <strain evidence="2 3">DSM 104001</strain>
    </source>
</reference>
<gene>
    <name evidence="2" type="ORF">GGQ55_002012</name>
</gene>
<feature type="domain" description="N-acetyltransferase" evidence="1">
    <location>
        <begin position="10"/>
        <end position="172"/>
    </location>
</feature>
<name>A0A853CD86_9ACTN</name>
<proteinExistence type="predicted"/>
<dbReference type="Gene3D" id="3.40.630.30">
    <property type="match status" value="1"/>
</dbReference>
<dbReference type="Proteomes" id="UP000541969">
    <property type="component" value="Unassembled WGS sequence"/>
</dbReference>
<protein>
    <submittedName>
        <fullName evidence="2">RimJ/RimL family protein N-acetyltransferase</fullName>
    </submittedName>
</protein>
<sequence length="176" mass="19399">MPNEIATARLVLRRQRVDDAAAYREMWAERDPRVPPHRRIGADGRPTVEDIASQIDAETHSPNVGLLTITRSREGDVIGYCGLLFDGQSMPGEPELVYELLRRAHGSGFATEAAQAVVRWAADSGFERLWAGVRSWNLASRTVLHKLGFVETGRVVTDAEFGDSLITSKTLVTIGQ</sequence>
<dbReference type="SUPFAM" id="SSF55729">
    <property type="entry name" value="Acyl-CoA N-acyltransferases (Nat)"/>
    <property type="match status" value="1"/>
</dbReference>
<dbReference type="PANTHER" id="PTHR43792">
    <property type="entry name" value="GNAT FAMILY, PUTATIVE (AFU_ORTHOLOGUE AFUA_3G00765)-RELATED-RELATED"/>
    <property type="match status" value="1"/>
</dbReference>
<dbReference type="InterPro" id="IPR016181">
    <property type="entry name" value="Acyl_CoA_acyltransferase"/>
</dbReference>
<dbReference type="GO" id="GO:0016747">
    <property type="term" value="F:acyltransferase activity, transferring groups other than amino-acyl groups"/>
    <property type="evidence" value="ECO:0007669"/>
    <property type="project" value="InterPro"/>
</dbReference>
<evidence type="ECO:0000259" key="1">
    <source>
        <dbReference type="PROSITE" id="PS51186"/>
    </source>
</evidence>
<dbReference type="AlphaFoldDB" id="A0A853CD86"/>
<dbReference type="PANTHER" id="PTHR43792:SF1">
    <property type="entry name" value="N-ACETYLTRANSFERASE DOMAIN-CONTAINING PROTEIN"/>
    <property type="match status" value="1"/>
</dbReference>
<dbReference type="RefSeq" id="WP_179716340.1">
    <property type="nucleotide sequence ID" value="NZ_JACBZT010000001.1"/>
</dbReference>
<evidence type="ECO:0000313" key="2">
    <source>
        <dbReference type="EMBL" id="NYJ05734.1"/>
    </source>
</evidence>
<dbReference type="InterPro" id="IPR051531">
    <property type="entry name" value="N-acetyltransferase"/>
</dbReference>
<organism evidence="2 3">
    <name type="scientific">Petropleomorpha daqingensis</name>
    <dbReference type="NCBI Taxonomy" id="2026353"/>
    <lineage>
        <taxon>Bacteria</taxon>
        <taxon>Bacillati</taxon>
        <taxon>Actinomycetota</taxon>
        <taxon>Actinomycetes</taxon>
        <taxon>Geodermatophilales</taxon>
        <taxon>Geodermatophilaceae</taxon>
        <taxon>Petropleomorpha</taxon>
    </lineage>
</organism>
<dbReference type="InterPro" id="IPR000182">
    <property type="entry name" value="GNAT_dom"/>
</dbReference>
<comment type="caution">
    <text evidence="2">The sequence shown here is derived from an EMBL/GenBank/DDBJ whole genome shotgun (WGS) entry which is preliminary data.</text>
</comment>
<dbReference type="EMBL" id="JACBZT010000001">
    <property type="protein sequence ID" value="NYJ05734.1"/>
    <property type="molecule type" value="Genomic_DNA"/>
</dbReference>
<dbReference type="Pfam" id="PF13302">
    <property type="entry name" value="Acetyltransf_3"/>
    <property type="match status" value="1"/>
</dbReference>
<accession>A0A853CD86</accession>
<dbReference type="PROSITE" id="PS51186">
    <property type="entry name" value="GNAT"/>
    <property type="match status" value="1"/>
</dbReference>
<evidence type="ECO:0000313" key="3">
    <source>
        <dbReference type="Proteomes" id="UP000541969"/>
    </source>
</evidence>